<sequence length="594" mass="66325">VVSWLVRIENQNVQWLANMADKVLCIENKLLLKNSKILVNVEEALQDILVVTYALENKLYQGVLLDSTKRQLPCGVTAPSNAWNQNSTPKSENVEEDKLFSVSQRFSYFQEKPASASSPNGSLVPSHLHIRKNARPNKGKLKSTRMTVRLRPRQVLCSKCRSICNENSENVDNSKKKASQPFSENRCDNKPKNTDRCAMLIPKLNRLKEKEISNAVNGKVVNNKKLKVTLVESDCWVRPTTPPLNHSLPISLSPKITRKVCGGEVGKVPAKGDLDEKEEDDEDKMVLRKKRSVGSMEDLWDESVFEEATKRAKTTPVIKISFGSQGEGTVLEIPSKVQNCSESEPEEKHRTASVKAAKRALKKAKKEARRKFSEVSSPGTSPAYEALHYRRHRHKVKHKKKHKEERKDQSSYSDMKERCLKQKLSISLRRLNATAYAHRNDSGSSPTSSNGSEEVLPDFPPLLTPLDSEVTSTTTSDGRVVAVGDVVWGKIHGFPWWPGKVISISVKTDSLQAEAHVSWYGSSTSSLMSCDQLCPFLETFKSRYNKKKKSGPYKEAIKQATSEASEGHPKLTTASTTPTSAQHLTSPTQVHVVS</sequence>
<dbReference type="GO" id="GO:0005634">
    <property type="term" value="C:nucleus"/>
    <property type="evidence" value="ECO:0007669"/>
    <property type="project" value="TreeGrafter"/>
</dbReference>
<proteinExistence type="predicted"/>
<accession>A0A1B6ECY9</accession>
<dbReference type="CDD" id="cd20140">
    <property type="entry name" value="PWWP_PWWP2"/>
    <property type="match status" value="1"/>
</dbReference>
<feature type="compositionally biased region" description="Polar residues" evidence="1">
    <location>
        <begin position="572"/>
        <end position="594"/>
    </location>
</feature>
<organism evidence="3">
    <name type="scientific">Clastoptera arizonana</name>
    <name type="common">Arizona spittle bug</name>
    <dbReference type="NCBI Taxonomy" id="38151"/>
    <lineage>
        <taxon>Eukaryota</taxon>
        <taxon>Metazoa</taxon>
        <taxon>Ecdysozoa</taxon>
        <taxon>Arthropoda</taxon>
        <taxon>Hexapoda</taxon>
        <taxon>Insecta</taxon>
        <taxon>Pterygota</taxon>
        <taxon>Neoptera</taxon>
        <taxon>Paraneoptera</taxon>
        <taxon>Hemiptera</taxon>
        <taxon>Auchenorrhyncha</taxon>
        <taxon>Cercopoidea</taxon>
        <taxon>Clastopteridae</taxon>
        <taxon>Clastoptera</taxon>
    </lineage>
</organism>
<protein>
    <recommendedName>
        <fullName evidence="2">PWWP domain-containing protein</fullName>
    </recommendedName>
</protein>
<feature type="region of interest" description="Disordered" evidence="1">
    <location>
        <begin position="363"/>
        <end position="416"/>
    </location>
</feature>
<dbReference type="AlphaFoldDB" id="A0A1B6ECY9"/>
<dbReference type="PROSITE" id="PS50812">
    <property type="entry name" value="PWWP"/>
    <property type="match status" value="1"/>
</dbReference>
<feature type="region of interest" description="Disordered" evidence="1">
    <location>
        <begin position="551"/>
        <end position="594"/>
    </location>
</feature>
<dbReference type="GO" id="GO:0010369">
    <property type="term" value="C:chromocenter"/>
    <property type="evidence" value="ECO:0007669"/>
    <property type="project" value="TreeGrafter"/>
</dbReference>
<dbReference type="PANTHER" id="PTHR16112">
    <property type="entry name" value="METHYL-CPG BINDING PROTEIN, DROSOPHILA"/>
    <property type="match status" value="1"/>
</dbReference>
<evidence type="ECO:0000313" key="3">
    <source>
        <dbReference type="EMBL" id="JAS35750.1"/>
    </source>
</evidence>
<feature type="non-terminal residue" evidence="3">
    <location>
        <position position="1"/>
    </location>
</feature>
<gene>
    <name evidence="3" type="ORF">g.16834</name>
</gene>
<dbReference type="EMBL" id="GEDC01001548">
    <property type="protein sequence ID" value="JAS35750.1"/>
    <property type="molecule type" value="Transcribed_RNA"/>
</dbReference>
<dbReference type="InterPro" id="IPR000313">
    <property type="entry name" value="PWWP_dom"/>
</dbReference>
<feature type="region of interest" description="Disordered" evidence="1">
    <location>
        <begin position="437"/>
        <end position="458"/>
    </location>
</feature>
<dbReference type="SUPFAM" id="SSF63748">
    <property type="entry name" value="Tudor/PWWP/MBT"/>
    <property type="match status" value="1"/>
</dbReference>
<dbReference type="SMART" id="SM00293">
    <property type="entry name" value="PWWP"/>
    <property type="match status" value="1"/>
</dbReference>
<name>A0A1B6ECY9_9HEMI</name>
<evidence type="ECO:0000256" key="1">
    <source>
        <dbReference type="SAM" id="MobiDB-lite"/>
    </source>
</evidence>
<reference evidence="3" key="1">
    <citation type="submission" date="2015-12" db="EMBL/GenBank/DDBJ databases">
        <title>De novo transcriptome assembly of four potential Pierce s Disease insect vectors from Arizona vineyards.</title>
        <authorList>
            <person name="Tassone E.E."/>
        </authorList>
    </citation>
    <scope>NUCLEOTIDE SEQUENCE</scope>
</reference>
<dbReference type="GO" id="GO:0003682">
    <property type="term" value="F:chromatin binding"/>
    <property type="evidence" value="ECO:0007669"/>
    <property type="project" value="TreeGrafter"/>
</dbReference>
<feature type="compositionally biased region" description="Basic residues" evidence="1">
    <location>
        <begin position="389"/>
        <end position="404"/>
    </location>
</feature>
<feature type="compositionally biased region" description="Low complexity" evidence="1">
    <location>
        <begin position="442"/>
        <end position="452"/>
    </location>
</feature>
<dbReference type="Pfam" id="PF00855">
    <property type="entry name" value="PWWP"/>
    <property type="match status" value="1"/>
</dbReference>
<dbReference type="PANTHER" id="PTHR16112:SF22">
    <property type="entry name" value="PWWP DOMAIN-CONTAINING 2B"/>
    <property type="match status" value="1"/>
</dbReference>
<dbReference type="Gene3D" id="2.30.30.140">
    <property type="match status" value="1"/>
</dbReference>
<feature type="region of interest" description="Disordered" evidence="1">
    <location>
        <begin position="167"/>
        <end position="191"/>
    </location>
</feature>
<feature type="compositionally biased region" description="Basic and acidic residues" evidence="1">
    <location>
        <begin position="405"/>
        <end position="416"/>
    </location>
</feature>
<evidence type="ECO:0000259" key="2">
    <source>
        <dbReference type="PROSITE" id="PS50812"/>
    </source>
</evidence>
<feature type="domain" description="PWWP" evidence="2">
    <location>
        <begin position="483"/>
        <end position="539"/>
    </location>
</feature>